<dbReference type="EMBL" id="JAPZVQ010000025">
    <property type="protein sequence ID" value="MDA1388205.1"/>
    <property type="molecule type" value="Genomic_DNA"/>
</dbReference>
<organism evidence="2 4">
    <name type="scientific">Glycomyces lechevalierae</name>
    <dbReference type="NCBI Taxonomy" id="256034"/>
    <lineage>
        <taxon>Bacteria</taxon>
        <taxon>Bacillati</taxon>
        <taxon>Actinomycetota</taxon>
        <taxon>Actinomycetes</taxon>
        <taxon>Glycomycetales</taxon>
        <taxon>Glycomycetaceae</taxon>
        <taxon>Glycomyces</taxon>
    </lineage>
</organism>
<comment type="caution">
    <text evidence="2">The sequence shown here is derived from an EMBL/GenBank/DDBJ whole genome shotgun (WGS) entry which is preliminary data.</text>
</comment>
<dbReference type="PANTHER" id="PTHR43162:SF1">
    <property type="entry name" value="PRESTALK A DIFFERENTIATION PROTEIN A"/>
    <property type="match status" value="1"/>
</dbReference>
<dbReference type="Proteomes" id="UP001183604">
    <property type="component" value="Unassembled WGS sequence"/>
</dbReference>
<name>A0A9X3PQ79_9ACTN</name>
<dbReference type="PANTHER" id="PTHR43162">
    <property type="match status" value="1"/>
</dbReference>
<evidence type="ECO:0000259" key="1">
    <source>
        <dbReference type="Pfam" id="PF13460"/>
    </source>
</evidence>
<gene>
    <name evidence="3" type="ORF">J2S69_001071</name>
    <name evidence="2" type="ORF">O2L01_24640</name>
</gene>
<dbReference type="InterPro" id="IPR016040">
    <property type="entry name" value="NAD(P)-bd_dom"/>
</dbReference>
<sequence length="270" mass="28665">MTVLVTGARGAIARNVIAQLLEAGTPVRAASRVPGATDLPAGGKGGTVEPVRVDFTAPETLAPALEGVAKVFLYAAHEGIDAFITAAQEAGVKHVVLLSSAASADPENQIGRVHLDVEQALEASGIPWTFVRPAMFATNSLWWADSIRAEGVVRLPYPDAPVNPVHERDIAEVAYAALTEDGHEGRTYVIDGPGHLTQRRQVELIGEAIGRELTVEELPRAVAAKFIPEPVLDMLASGSTELWGPTSEAVTGRPARTYADWTVDHAADFR</sequence>
<accession>A0A9X3PQ79</accession>
<reference evidence="3 5" key="2">
    <citation type="submission" date="2023-07" db="EMBL/GenBank/DDBJ databases">
        <title>Sequencing the genomes of 1000 actinobacteria strains.</title>
        <authorList>
            <person name="Klenk H.-P."/>
        </authorList>
    </citation>
    <scope>NUCLEOTIDE SEQUENCE [LARGE SCALE GENOMIC DNA]</scope>
    <source>
        <strain evidence="3 5">DSM 44724</strain>
    </source>
</reference>
<dbReference type="Proteomes" id="UP001145799">
    <property type="component" value="Unassembled WGS sequence"/>
</dbReference>
<dbReference type="EMBL" id="JAVDYD010000001">
    <property type="protein sequence ID" value="MDR7337352.1"/>
    <property type="molecule type" value="Genomic_DNA"/>
</dbReference>
<evidence type="ECO:0000313" key="3">
    <source>
        <dbReference type="EMBL" id="MDR7337352.1"/>
    </source>
</evidence>
<dbReference type="InterPro" id="IPR051604">
    <property type="entry name" value="Ergot_Alk_Oxidoreductase"/>
</dbReference>
<dbReference type="InterPro" id="IPR036291">
    <property type="entry name" value="NAD(P)-bd_dom_sf"/>
</dbReference>
<keyword evidence="5" id="KW-1185">Reference proteome</keyword>
<reference evidence="2" key="1">
    <citation type="submission" date="2022-12" db="EMBL/GenBank/DDBJ databases">
        <title>Gycomyces niveus sp.nov., a novel actinomycete isolated from soil in Shouguang.</title>
        <authorList>
            <person name="Yang X."/>
        </authorList>
    </citation>
    <scope>NUCLEOTIDE SEQUENCE</scope>
    <source>
        <strain evidence="2">DSM 44724</strain>
    </source>
</reference>
<protein>
    <submittedName>
        <fullName evidence="2">NAD(P)H-binding protein</fullName>
    </submittedName>
    <submittedName>
        <fullName evidence="3">Uncharacterized protein YbjT (DUF2867 family)</fullName>
    </submittedName>
</protein>
<proteinExistence type="predicted"/>
<dbReference type="Gene3D" id="3.40.50.720">
    <property type="entry name" value="NAD(P)-binding Rossmann-like Domain"/>
    <property type="match status" value="1"/>
</dbReference>
<evidence type="ECO:0000313" key="2">
    <source>
        <dbReference type="EMBL" id="MDA1388205.1"/>
    </source>
</evidence>
<dbReference type="SUPFAM" id="SSF51735">
    <property type="entry name" value="NAD(P)-binding Rossmann-fold domains"/>
    <property type="match status" value="1"/>
</dbReference>
<evidence type="ECO:0000313" key="4">
    <source>
        <dbReference type="Proteomes" id="UP001145799"/>
    </source>
</evidence>
<dbReference type="Pfam" id="PF13460">
    <property type="entry name" value="NAD_binding_10"/>
    <property type="match status" value="1"/>
</dbReference>
<dbReference type="RefSeq" id="WP_270124704.1">
    <property type="nucleotide sequence ID" value="NZ_BAAAOM010000002.1"/>
</dbReference>
<evidence type="ECO:0000313" key="5">
    <source>
        <dbReference type="Proteomes" id="UP001183604"/>
    </source>
</evidence>
<feature type="domain" description="NAD(P)-binding" evidence="1">
    <location>
        <begin position="7"/>
        <end position="180"/>
    </location>
</feature>
<dbReference type="AlphaFoldDB" id="A0A9X3PQ79"/>